<keyword evidence="10" id="KW-0175">Coiled coil</keyword>
<dbReference type="GO" id="GO:0043138">
    <property type="term" value="F:3'-5' DNA helicase activity"/>
    <property type="evidence" value="ECO:0007669"/>
    <property type="project" value="UniProtKB-EC"/>
</dbReference>
<evidence type="ECO:0000256" key="7">
    <source>
        <dbReference type="ARBA" id="ARBA00034808"/>
    </source>
</evidence>
<evidence type="ECO:0000256" key="2">
    <source>
        <dbReference type="ARBA" id="ARBA00022801"/>
    </source>
</evidence>
<dbReference type="EC" id="5.6.2.4" evidence="7"/>
<name>F0NZA9_WEEVC</name>
<feature type="coiled-coil region" evidence="10">
    <location>
        <begin position="313"/>
        <end position="353"/>
    </location>
</feature>
<dbReference type="InterPro" id="IPR000212">
    <property type="entry name" value="DNA_helicase_UvrD/REP"/>
</dbReference>
<feature type="domain" description="UvrD-like helicase ATP-binding" evidence="11">
    <location>
        <begin position="1"/>
        <end position="455"/>
    </location>
</feature>
<dbReference type="RefSeq" id="WP_013597630.1">
    <property type="nucleotide sequence ID" value="NC_015144.1"/>
</dbReference>
<evidence type="ECO:0000313" key="14">
    <source>
        <dbReference type="Proteomes" id="UP000008641"/>
    </source>
</evidence>
<evidence type="ECO:0000256" key="1">
    <source>
        <dbReference type="ARBA" id="ARBA00022741"/>
    </source>
</evidence>
<keyword evidence="4 9" id="KW-0067">ATP-binding</keyword>
<dbReference type="PANTHER" id="PTHR11070:SF67">
    <property type="entry name" value="DNA 3'-5' HELICASE"/>
    <property type="match status" value="1"/>
</dbReference>
<evidence type="ECO:0000259" key="12">
    <source>
        <dbReference type="PROSITE" id="PS51217"/>
    </source>
</evidence>
<dbReference type="InterPro" id="IPR014017">
    <property type="entry name" value="DNA_helicase_UvrD-like_C"/>
</dbReference>
<evidence type="ECO:0000256" key="8">
    <source>
        <dbReference type="ARBA" id="ARBA00048988"/>
    </source>
</evidence>
<evidence type="ECO:0000256" key="4">
    <source>
        <dbReference type="ARBA" id="ARBA00022840"/>
    </source>
</evidence>
<dbReference type="STRING" id="865938.Weevi_0519"/>
<dbReference type="AlphaFoldDB" id="F0NZA9"/>
<evidence type="ECO:0000256" key="9">
    <source>
        <dbReference type="PROSITE-ProRule" id="PRU00560"/>
    </source>
</evidence>
<keyword evidence="5" id="KW-0413">Isomerase</keyword>
<keyword evidence="14" id="KW-1185">Reference proteome</keyword>
<dbReference type="KEGG" id="wvi:Weevi_0519"/>
<reference evidence="13 14" key="1">
    <citation type="journal article" date="2011" name="Stand. Genomic Sci.">
        <title>Complete genome sequence of Weeksella virosa type strain (9751).</title>
        <authorList>
            <person name="Lang E."/>
            <person name="Teshima H."/>
            <person name="Lucas S."/>
            <person name="Lapidus A."/>
            <person name="Hammon N."/>
            <person name="Deshpande S."/>
            <person name="Nolan M."/>
            <person name="Cheng J.F."/>
            <person name="Pitluck S."/>
            <person name="Liolios K."/>
            <person name="Pagani I."/>
            <person name="Mikhailova N."/>
            <person name="Ivanova N."/>
            <person name="Mavromatis K."/>
            <person name="Pati A."/>
            <person name="Tapia R."/>
            <person name="Han C."/>
            <person name="Goodwin L."/>
            <person name="Chen A."/>
            <person name="Palaniappan K."/>
            <person name="Land M."/>
            <person name="Hauser L."/>
            <person name="Chang Y.J."/>
            <person name="Jeffries C.D."/>
            <person name="Brambilla E.M."/>
            <person name="Kopitz M."/>
            <person name="Rohde M."/>
            <person name="Goker M."/>
            <person name="Tindall B.J."/>
            <person name="Detter J.C."/>
            <person name="Woyke T."/>
            <person name="Bristow J."/>
            <person name="Eisen J.A."/>
            <person name="Markowitz V."/>
            <person name="Hugenholtz P."/>
            <person name="Klenk H.P."/>
            <person name="Kyrpides N.C."/>
        </authorList>
    </citation>
    <scope>NUCLEOTIDE SEQUENCE [LARGE SCALE GENOMIC DNA]</scope>
    <source>
        <strain evidence="14">ATCC 43766 / DSM 16922 / JCM 21250 / NBRC 16016 / NCTC 11634 / CL345/78</strain>
    </source>
</reference>
<evidence type="ECO:0000259" key="11">
    <source>
        <dbReference type="PROSITE" id="PS51198"/>
    </source>
</evidence>
<keyword evidence="1 9" id="KW-0547">Nucleotide-binding</keyword>
<feature type="binding site" evidence="9">
    <location>
        <begin position="12"/>
        <end position="19"/>
    </location>
    <ligand>
        <name>ATP</name>
        <dbReference type="ChEBI" id="CHEBI:30616"/>
    </ligand>
</feature>
<dbReference type="InterPro" id="IPR027417">
    <property type="entry name" value="P-loop_NTPase"/>
</dbReference>
<dbReference type="PROSITE" id="PS51217">
    <property type="entry name" value="UVRD_HELICASE_CTER"/>
    <property type="match status" value="1"/>
</dbReference>
<comment type="catalytic activity">
    <reaction evidence="6">
        <text>Couples ATP hydrolysis with the unwinding of duplex DNA by translocating in the 3'-5' direction.</text>
        <dbReference type="EC" id="5.6.2.4"/>
    </reaction>
</comment>
<gene>
    <name evidence="13" type="ordered locus">Weevi_0519</name>
</gene>
<dbReference type="InterPro" id="IPR014016">
    <property type="entry name" value="UvrD-like_ATP-bd"/>
</dbReference>
<dbReference type="EMBL" id="CP002455">
    <property type="protein sequence ID" value="ADX67238.1"/>
    <property type="molecule type" value="Genomic_DNA"/>
</dbReference>
<evidence type="ECO:0000256" key="5">
    <source>
        <dbReference type="ARBA" id="ARBA00023235"/>
    </source>
</evidence>
<dbReference type="GO" id="GO:0003677">
    <property type="term" value="F:DNA binding"/>
    <property type="evidence" value="ECO:0007669"/>
    <property type="project" value="InterPro"/>
</dbReference>
<dbReference type="Proteomes" id="UP000008641">
    <property type="component" value="Chromosome"/>
</dbReference>
<sequence length="1033" mass="119786">MIQVGDFKLYNASAGAGKTYTLVRNLLIILLQNSRDNWFEYILAITFTNKAANEMKERILLNLKELADPTKKQNDYIQGIAKDTKLSIDEIQQKAHRILTSILHNYSKFSISTIDKFNLRLIKSFAQDLGLSMSFDVEMDVKTLIEEAVNLVYSKIGKDEELTESILDMSLSNMEEDASWNIRYSLKKLAENLASDIHLEELSKMNMLGLQDFDKFRLQLANRQKELYEDYHTIYLAFNELLKSHNLSVDDFPQKSRGIGGFFNKFNKYKDKKIVNLNSYSQKTLDGEYNEKHPLIVPVIGELNVLYQAVTQLNQKNILYNALQKNIQALSLNNEIRKALEEIKKENNLLLINEFNTLISEHIQNQPSPFIYEKIGSKFKHYFIDEFQDTSTLQWKNMYPLIENAYAQNDTIMLVGDVKQSIYRWRGGNPNLMINIKEQIPSIKIENLDTNWRSYENIILFNNSLYQSISKNLSSNSHQAIYQAGSNQLTNPKKGGYVLVEFLEETAEKKMNEVHLDRVLETVERIKKDGFLYSDIAILVRKNDKGTLVAEHLAKANIPIISNEALLLKNAAVIQFIECLLQIAHQPLNKQQIAKSFLLAYQMNLLQQVDFTELISDAIQDSPESFLIVYQRLGYDLRFLFDENLSLYDLIEQLLNIFPFESSTDAYRIAFLDEVLSFTSKNETTIANFLAHWNIKKEKLSLQTPKGVDALQIMTIHKSKGLEFPVVIYPFIEDKINYNSDIWIPLEKEEDQPFESFYVTITSDLKIIENREIKTIIEEENHLNELDNLNVLYVATTRAKEQLYLFANLPKDNGKEEKPAINSWLYKFVREQQPKNESNRFELFGEAIRVSGQEEILKEGIDIPYYQQNWTNHLAISTNSEKTKQERERTAFANAIHSILSKIFLQEDAEKAIEVEMHSTLLNKEEKTKVEKLIYQIINHPQLAEFYNNPKSVILNERDFIAEDGQIFRADRVVIHQKNLSIIDYKTGSPQLKHQSQIDHYANFFNQLGYTSIKKILVYIDSQGQTISIDEVN</sequence>
<proteinExistence type="predicted"/>
<dbReference type="GO" id="GO:0016887">
    <property type="term" value="F:ATP hydrolysis activity"/>
    <property type="evidence" value="ECO:0007669"/>
    <property type="project" value="RHEA"/>
</dbReference>
<dbReference type="Pfam" id="PF13361">
    <property type="entry name" value="UvrD_C"/>
    <property type="match status" value="1"/>
</dbReference>
<dbReference type="GO" id="GO:0005524">
    <property type="term" value="F:ATP binding"/>
    <property type="evidence" value="ECO:0007669"/>
    <property type="project" value="UniProtKB-UniRule"/>
</dbReference>
<dbReference type="GO" id="GO:0005829">
    <property type="term" value="C:cytosol"/>
    <property type="evidence" value="ECO:0007669"/>
    <property type="project" value="TreeGrafter"/>
</dbReference>
<comment type="catalytic activity">
    <reaction evidence="8">
        <text>ATP + H2O = ADP + phosphate + H(+)</text>
        <dbReference type="Rhea" id="RHEA:13065"/>
        <dbReference type="ChEBI" id="CHEBI:15377"/>
        <dbReference type="ChEBI" id="CHEBI:15378"/>
        <dbReference type="ChEBI" id="CHEBI:30616"/>
        <dbReference type="ChEBI" id="CHEBI:43474"/>
        <dbReference type="ChEBI" id="CHEBI:456216"/>
        <dbReference type="EC" id="5.6.2.4"/>
    </reaction>
</comment>
<dbReference type="eggNOG" id="COG1074">
    <property type="taxonomic scope" value="Bacteria"/>
</dbReference>
<keyword evidence="2 9" id="KW-0378">Hydrolase</keyword>
<evidence type="ECO:0000256" key="10">
    <source>
        <dbReference type="SAM" id="Coils"/>
    </source>
</evidence>
<feature type="domain" description="UvrD-like helicase C-terminal" evidence="12">
    <location>
        <begin position="467"/>
        <end position="721"/>
    </location>
</feature>
<evidence type="ECO:0000256" key="6">
    <source>
        <dbReference type="ARBA" id="ARBA00034617"/>
    </source>
</evidence>
<keyword evidence="3 9" id="KW-0347">Helicase</keyword>
<dbReference type="Gene3D" id="3.40.50.300">
    <property type="entry name" value="P-loop containing nucleotide triphosphate hydrolases"/>
    <property type="match status" value="4"/>
</dbReference>
<dbReference type="PANTHER" id="PTHR11070">
    <property type="entry name" value="UVRD / RECB / PCRA DNA HELICASE FAMILY MEMBER"/>
    <property type="match status" value="1"/>
</dbReference>
<dbReference type="GO" id="GO:0000725">
    <property type="term" value="P:recombinational repair"/>
    <property type="evidence" value="ECO:0007669"/>
    <property type="project" value="TreeGrafter"/>
</dbReference>
<organism evidence="13 14">
    <name type="scientific">Weeksella virosa (strain ATCC 43766 / DSM 16922 / JCM 21250 / CCUG 30538 / CDC 9751 / IAM 14551 / NBRC 16016 / NCTC 11634 / CL345/78)</name>
    <dbReference type="NCBI Taxonomy" id="865938"/>
    <lineage>
        <taxon>Bacteria</taxon>
        <taxon>Pseudomonadati</taxon>
        <taxon>Bacteroidota</taxon>
        <taxon>Flavobacteriia</taxon>
        <taxon>Flavobacteriales</taxon>
        <taxon>Weeksellaceae</taxon>
        <taxon>Weeksella</taxon>
    </lineage>
</organism>
<dbReference type="PROSITE" id="PS51198">
    <property type="entry name" value="UVRD_HELICASE_ATP_BIND"/>
    <property type="match status" value="1"/>
</dbReference>
<dbReference type="OrthoDB" id="9810135at2"/>
<protein>
    <recommendedName>
        <fullName evidence="7">DNA 3'-5' helicase</fullName>
        <ecNumber evidence="7">5.6.2.4</ecNumber>
    </recommendedName>
</protein>
<accession>F0NZA9</accession>
<dbReference type="Pfam" id="PF00580">
    <property type="entry name" value="UvrD-helicase"/>
    <property type="match status" value="1"/>
</dbReference>
<evidence type="ECO:0000256" key="3">
    <source>
        <dbReference type="ARBA" id="ARBA00022806"/>
    </source>
</evidence>
<dbReference type="HOGENOM" id="CLU_010638_0_0_10"/>
<dbReference type="SUPFAM" id="SSF52540">
    <property type="entry name" value="P-loop containing nucleoside triphosphate hydrolases"/>
    <property type="match status" value="1"/>
</dbReference>
<evidence type="ECO:0000313" key="13">
    <source>
        <dbReference type="EMBL" id="ADX67238.1"/>
    </source>
</evidence>
<reference evidence="14" key="2">
    <citation type="journal article" date="2011" name="Stand. Genomic Sci.">
        <title>Complete genome sequence of Weeksella virosa type strain (9751T).</title>
        <authorList>
            <person name="Lang E."/>
            <person name="Teshima H."/>
            <person name="Lucas S."/>
            <person name="Lapidus A."/>
            <person name="Hammon N."/>
            <person name="Deshpande S."/>
            <person name="Nolan M."/>
            <person name="Cheng J."/>
            <person name="Pitluck S."/>
            <person name="Liolios K."/>
            <person name="Pagani I."/>
            <person name="Mikhailova N."/>
            <person name="Ivanova N."/>
            <person name="Mavromatis K."/>
            <person name="Pati A."/>
            <person name="Tapia R."/>
            <person name="Han C."/>
            <person name="Goodwin L."/>
            <person name="Chen A."/>
            <person name="Palaniappan K."/>
            <person name="Land M."/>
            <person name="Hauser L."/>
            <person name="Chang Y."/>
            <person name="Jeffries C."/>
            <person name="Brambilla E."/>
            <person name="Kopitz M."/>
            <person name="Rohde M."/>
            <person name="Goker M."/>
            <person name="Tindall B."/>
            <person name="Detter J."/>
            <person name="Woyke T."/>
            <person name="Bristow J."/>
            <person name="Eisen J."/>
            <person name="Markowitz V."/>
            <person name="Hugenholtz P."/>
            <person name="Klenk H."/>
            <person name="Kyrpides N."/>
        </authorList>
    </citation>
    <scope>NUCLEOTIDE SEQUENCE [LARGE SCALE GENOMIC DNA]</scope>
    <source>
        <strain evidence="14">ATCC 43766 / DSM 16922 / JCM 21250 / NBRC 16016 / NCTC 11634 / CL345/78</strain>
    </source>
</reference>